<dbReference type="InterPro" id="IPR002550">
    <property type="entry name" value="CNNM"/>
</dbReference>
<dbReference type="Proteomes" id="UP000585665">
    <property type="component" value="Unassembled WGS sequence"/>
</dbReference>
<dbReference type="InterPro" id="IPR005170">
    <property type="entry name" value="Transptr-assoc_dom"/>
</dbReference>
<evidence type="ECO:0000256" key="2">
    <source>
        <dbReference type="ARBA" id="ARBA00006446"/>
    </source>
</evidence>
<evidence type="ECO:0000256" key="3">
    <source>
        <dbReference type="ARBA" id="ARBA00022475"/>
    </source>
</evidence>
<dbReference type="Pfam" id="PF01595">
    <property type="entry name" value="CNNM"/>
    <property type="match status" value="1"/>
</dbReference>
<proteinExistence type="inferred from homology"/>
<keyword evidence="15" id="KW-1185">Reference proteome</keyword>
<feature type="domain" description="CBS" evidence="12">
    <location>
        <begin position="217"/>
        <end position="276"/>
    </location>
</feature>
<accession>A0A850PG03</accession>
<dbReference type="InterPro" id="IPR036318">
    <property type="entry name" value="FAD-bd_PCMH-like_sf"/>
</dbReference>
<dbReference type="SUPFAM" id="SSF56176">
    <property type="entry name" value="FAD-binding/transporter-associated domain-like"/>
    <property type="match status" value="1"/>
</dbReference>
<dbReference type="SMART" id="SM00116">
    <property type="entry name" value="CBS"/>
    <property type="match status" value="2"/>
</dbReference>
<dbReference type="Pfam" id="PF00571">
    <property type="entry name" value="CBS"/>
    <property type="match status" value="2"/>
</dbReference>
<dbReference type="PROSITE" id="PS51371">
    <property type="entry name" value="CBS"/>
    <property type="match status" value="2"/>
</dbReference>
<dbReference type="CDD" id="cd04590">
    <property type="entry name" value="CBS_pair_CorC_HlyC_assoc"/>
    <property type="match status" value="1"/>
</dbReference>
<comment type="subcellular location">
    <subcellularLocation>
        <location evidence="1">Cell membrane</location>
        <topology evidence="1">Multi-pass membrane protein</topology>
    </subcellularLocation>
</comment>
<protein>
    <submittedName>
        <fullName evidence="14">HlyC/CorC family transporter</fullName>
    </submittedName>
</protein>
<evidence type="ECO:0000313" key="14">
    <source>
        <dbReference type="EMBL" id="NVN41370.1"/>
    </source>
</evidence>
<dbReference type="RefSeq" id="WP_176614273.1">
    <property type="nucleotide sequence ID" value="NZ_JABXXR010000119.1"/>
</dbReference>
<keyword evidence="8 10" id="KW-0472">Membrane</keyword>
<dbReference type="EMBL" id="JABXXR010000119">
    <property type="protein sequence ID" value="NVN41370.1"/>
    <property type="molecule type" value="Genomic_DNA"/>
</dbReference>
<evidence type="ECO:0000313" key="15">
    <source>
        <dbReference type="Proteomes" id="UP000585665"/>
    </source>
</evidence>
<dbReference type="PANTHER" id="PTHR43099:SF2">
    <property type="entry name" value="UPF0053 PROTEIN YRKA"/>
    <property type="match status" value="1"/>
</dbReference>
<keyword evidence="3" id="KW-1003">Cell membrane</keyword>
<feature type="domain" description="CNNM transmembrane" evidence="13">
    <location>
        <begin position="1"/>
        <end position="198"/>
    </location>
</feature>
<name>A0A850PG03_9PROT</name>
<evidence type="ECO:0000259" key="12">
    <source>
        <dbReference type="PROSITE" id="PS51371"/>
    </source>
</evidence>
<dbReference type="InterPro" id="IPR046342">
    <property type="entry name" value="CBS_dom_sf"/>
</dbReference>
<feature type="transmembrane region" description="Helical" evidence="11">
    <location>
        <begin position="101"/>
        <end position="121"/>
    </location>
</feature>
<evidence type="ECO:0000256" key="7">
    <source>
        <dbReference type="ARBA" id="ARBA00023122"/>
    </source>
</evidence>
<keyword evidence="5" id="KW-0677">Repeat</keyword>
<evidence type="ECO:0000256" key="9">
    <source>
        <dbReference type="PROSITE-ProRule" id="PRU00703"/>
    </source>
</evidence>
<evidence type="ECO:0000259" key="13">
    <source>
        <dbReference type="PROSITE" id="PS51846"/>
    </source>
</evidence>
<dbReference type="GO" id="GO:0050660">
    <property type="term" value="F:flavin adenine dinucleotide binding"/>
    <property type="evidence" value="ECO:0007669"/>
    <property type="project" value="InterPro"/>
</dbReference>
<feature type="domain" description="CBS" evidence="12">
    <location>
        <begin position="281"/>
        <end position="337"/>
    </location>
</feature>
<dbReference type="InterPro" id="IPR000644">
    <property type="entry name" value="CBS_dom"/>
</dbReference>
<evidence type="ECO:0000256" key="4">
    <source>
        <dbReference type="ARBA" id="ARBA00022692"/>
    </source>
</evidence>
<keyword evidence="4 10" id="KW-0812">Transmembrane</keyword>
<dbReference type="PROSITE" id="PS51846">
    <property type="entry name" value="CNNM"/>
    <property type="match status" value="1"/>
</dbReference>
<keyword evidence="6 10" id="KW-1133">Transmembrane helix</keyword>
<evidence type="ECO:0000256" key="5">
    <source>
        <dbReference type="ARBA" id="ARBA00022737"/>
    </source>
</evidence>
<dbReference type="InterPro" id="IPR044751">
    <property type="entry name" value="Ion_transp-like_CBS"/>
</dbReference>
<reference evidence="14 15" key="1">
    <citation type="submission" date="2020-06" db="EMBL/GenBank/DDBJ databases">
        <title>Description of novel acetic acid bacteria.</title>
        <authorList>
            <person name="Sombolestani A."/>
        </authorList>
    </citation>
    <scope>NUCLEOTIDE SEQUENCE [LARGE SCALE GENOMIC DNA]</scope>
    <source>
        <strain evidence="14 15">LMG 27010</strain>
    </source>
</reference>
<dbReference type="SUPFAM" id="SSF54631">
    <property type="entry name" value="CBS-domain pair"/>
    <property type="match status" value="1"/>
</dbReference>
<dbReference type="PANTHER" id="PTHR43099">
    <property type="entry name" value="UPF0053 PROTEIN YRKA"/>
    <property type="match status" value="1"/>
</dbReference>
<evidence type="ECO:0000256" key="11">
    <source>
        <dbReference type="SAM" id="Phobius"/>
    </source>
</evidence>
<evidence type="ECO:0000256" key="6">
    <source>
        <dbReference type="ARBA" id="ARBA00022989"/>
    </source>
</evidence>
<comment type="caution">
    <text evidence="14">The sequence shown here is derived from an EMBL/GenBank/DDBJ whole genome shotgun (WGS) entry which is preliminary data.</text>
</comment>
<keyword evidence="7 9" id="KW-0129">CBS domain</keyword>
<gene>
    <name evidence="14" type="ORF">HUK82_12460</name>
</gene>
<dbReference type="AlphaFoldDB" id="A0A850PG03"/>
<sequence>MIASILIILCLILLNGVFAMGELALISARRARLAILHGRGVKGADRALRLSEDPQRFLPTVQVGITLVSILEGTFGGVQIEAHLTPMIAQVAALRPFAAEISMVVVVLAITFTMLVLGELVPKQIALRSPEVIASRLALPLEGLAIVTRPAVWVLSHASTLVLRLFGIGAAKRQSVTEEELKALIAESAQAGVLEHGERDMIERLLRLADQPVRAIMTPRNEAYWIDRHADYETLVRKLRSTTYSRIVVCDGEVDNPVGVLMAKDMLDRLLEGLPVSVASSMRRPVSVPDTISALEMLERMRTIPLGLALVLDEYGSFEGIVTASDLFEAIVGEHDASAGSQSQREAVREDMALLDGSGSAEAMRDRLGLRDLPAAGTYHTVAGLMLALLRRVPSVGDKVVFDGWLFEVLDMENRRVTRIRASRQAVAEN</sequence>
<organism evidence="14 15">
    <name type="scientific">Ameyamaea chiangmaiensis</name>
    <dbReference type="NCBI Taxonomy" id="442969"/>
    <lineage>
        <taxon>Bacteria</taxon>
        <taxon>Pseudomonadati</taxon>
        <taxon>Pseudomonadota</taxon>
        <taxon>Alphaproteobacteria</taxon>
        <taxon>Acetobacterales</taxon>
        <taxon>Acetobacteraceae</taxon>
        <taxon>Ameyamaea</taxon>
    </lineage>
</organism>
<dbReference type="Gene3D" id="3.30.465.10">
    <property type="match status" value="1"/>
</dbReference>
<dbReference type="Gene3D" id="3.10.580.10">
    <property type="entry name" value="CBS-domain"/>
    <property type="match status" value="1"/>
</dbReference>
<dbReference type="GO" id="GO:0005886">
    <property type="term" value="C:plasma membrane"/>
    <property type="evidence" value="ECO:0007669"/>
    <property type="project" value="UniProtKB-SubCell"/>
</dbReference>
<dbReference type="InterPro" id="IPR051676">
    <property type="entry name" value="UPF0053_domain"/>
</dbReference>
<comment type="similarity">
    <text evidence="2">Belongs to the UPF0053 family. Hemolysin C subfamily.</text>
</comment>
<evidence type="ECO:0000256" key="1">
    <source>
        <dbReference type="ARBA" id="ARBA00004651"/>
    </source>
</evidence>
<dbReference type="InterPro" id="IPR016169">
    <property type="entry name" value="FAD-bd_PCMH_sub2"/>
</dbReference>
<evidence type="ECO:0000256" key="10">
    <source>
        <dbReference type="PROSITE-ProRule" id="PRU01193"/>
    </source>
</evidence>
<evidence type="ECO:0000256" key="8">
    <source>
        <dbReference type="ARBA" id="ARBA00023136"/>
    </source>
</evidence>
<dbReference type="SMART" id="SM01091">
    <property type="entry name" value="CorC_HlyC"/>
    <property type="match status" value="1"/>
</dbReference>
<dbReference type="Pfam" id="PF03471">
    <property type="entry name" value="CorC_HlyC"/>
    <property type="match status" value="1"/>
</dbReference>